<dbReference type="InterPro" id="IPR000073">
    <property type="entry name" value="AB_hydrolase_1"/>
</dbReference>
<dbReference type="GO" id="GO:0004414">
    <property type="term" value="F:homoserine O-acetyltransferase activity"/>
    <property type="evidence" value="ECO:0007669"/>
    <property type="project" value="TreeGrafter"/>
</dbReference>
<dbReference type="GO" id="GO:0009086">
    <property type="term" value="P:methionine biosynthetic process"/>
    <property type="evidence" value="ECO:0007669"/>
    <property type="project" value="TreeGrafter"/>
</dbReference>
<dbReference type="VEuPathDB" id="FungiDB:PPTG_00501"/>
<organism evidence="4">
    <name type="scientific">Phytophthora nicotianae</name>
    <name type="common">Potato buckeye rot agent</name>
    <name type="synonym">Phytophthora parasitica</name>
    <dbReference type="NCBI Taxonomy" id="4792"/>
    <lineage>
        <taxon>Eukaryota</taxon>
        <taxon>Sar</taxon>
        <taxon>Stramenopiles</taxon>
        <taxon>Oomycota</taxon>
        <taxon>Peronosporomycetes</taxon>
        <taxon>Peronosporales</taxon>
        <taxon>Peronosporaceae</taxon>
        <taxon>Phytophthora</taxon>
    </lineage>
</organism>
<accession>W2M2Z4</accession>
<name>W2M2Z4_PHYNI</name>
<evidence type="ECO:0000256" key="2">
    <source>
        <dbReference type="ARBA" id="ARBA00022679"/>
    </source>
</evidence>
<reference evidence="5" key="2">
    <citation type="submission" date="2013-11" db="EMBL/GenBank/DDBJ databases">
        <title>The Genome Sequence of Phytophthora parasitica IAC_01/95.</title>
        <authorList>
            <consortium name="The Broad Institute Genomics Platform"/>
            <person name="Russ C."/>
            <person name="Tyler B."/>
            <person name="Panabieres F."/>
            <person name="Shan W."/>
            <person name="Tripathy S."/>
            <person name="Grunwald N."/>
            <person name="Machado M."/>
            <person name="Johnson C.S."/>
            <person name="Arredondo F."/>
            <person name="Hong C."/>
            <person name="Coffey M."/>
            <person name="Young S.K."/>
            <person name="Zeng Q."/>
            <person name="Gargeya S."/>
            <person name="Fitzgerald M."/>
            <person name="Abouelleil A."/>
            <person name="Alvarado L."/>
            <person name="Chapman S.B."/>
            <person name="Gainer-Dewar J."/>
            <person name="Goldberg J."/>
            <person name="Griggs A."/>
            <person name="Gujja S."/>
            <person name="Hansen M."/>
            <person name="Howarth C."/>
            <person name="Imamovic A."/>
            <person name="Ireland A."/>
            <person name="Larimer J."/>
            <person name="McCowan C."/>
            <person name="Murphy C."/>
            <person name="Pearson M."/>
            <person name="Poon T.W."/>
            <person name="Priest M."/>
            <person name="Roberts A."/>
            <person name="Saif S."/>
            <person name="Shea T."/>
            <person name="Sykes S."/>
            <person name="Wortman J."/>
            <person name="Nusbaum C."/>
            <person name="Birren B."/>
        </authorList>
    </citation>
    <scope>NUCLEOTIDE SEQUENCE [LARGE SCALE GENOMIC DNA]</scope>
    <source>
        <strain evidence="5">IAC_01/95</strain>
    </source>
</reference>
<proteinExistence type="inferred from homology"/>
<sequence length="433" mass="47342">HSAICAQDKRASPVQVCTSSVRPQHCIMLHRAVRRVSRASSSSLSYPLLSRRFSIAPEVSTASGPSCGQYIEEEYNDNAHPSAVSGVYQLPGSLTLERGEMLVAPEVAYTTYGKLNAARDNVIVLCHALTGHSLVHQYWDAMVTPEWTDKYFIVCSNVLGSCYGSTCPTSINPVTGLPYGPDFPAVTLRDAVALQRQLLKDALGVRQVQAVIGGSLGGMQTLEWAFQGQDFVKSFVAIACGAQHSAWQIGISELQRQAIYMDPNFRNGHYTPDAPPNTGLALARQIAMVSYRTHAAYADKFGRCQEEAALDDKLASKYGRYVVQSYLEYQGEKFLSRFDVNSYLTLLHMMDTHDVGRGRGGVEQALGSLAQPSLVIGIDSDVLYPLSEQQEIADLLPNSQFAALSSPHGHDGFLLGQEEISELTKKFLAENVE</sequence>
<evidence type="ECO:0000259" key="3">
    <source>
        <dbReference type="Pfam" id="PF00561"/>
    </source>
</evidence>
<comment type="similarity">
    <text evidence="1">Belongs to the AB hydrolase superfamily. MetX family.</text>
</comment>
<dbReference type="NCBIfam" id="NF001209">
    <property type="entry name" value="PRK00175.1"/>
    <property type="match status" value="1"/>
</dbReference>
<dbReference type="HAMAP" id="MF_00296">
    <property type="entry name" value="MetX_acyltransf"/>
    <property type="match status" value="1"/>
</dbReference>
<protein>
    <submittedName>
        <fullName evidence="4">Homoserine O-acetyltransferase</fullName>
    </submittedName>
</protein>
<dbReference type="InterPro" id="IPR008220">
    <property type="entry name" value="HAT_MetX-like"/>
</dbReference>
<dbReference type="OrthoDB" id="191364at2759"/>
<dbReference type="SUPFAM" id="SSF53474">
    <property type="entry name" value="alpha/beta-Hydrolases"/>
    <property type="match status" value="1"/>
</dbReference>
<dbReference type="NCBIfam" id="TIGR01392">
    <property type="entry name" value="homoserO_Ac_trn"/>
    <property type="match status" value="1"/>
</dbReference>
<dbReference type="FunFam" id="3.40.50.1820:FF:001160">
    <property type="entry name" value="Homoserine O-acetyltransferase"/>
    <property type="match status" value="1"/>
</dbReference>
<dbReference type="Proteomes" id="UP000054423">
    <property type="component" value="Unassembled WGS sequence"/>
</dbReference>
<dbReference type="PANTHER" id="PTHR32268:SF11">
    <property type="entry name" value="HOMOSERINE O-ACETYLTRANSFERASE"/>
    <property type="match status" value="1"/>
</dbReference>
<dbReference type="GO" id="GO:0009092">
    <property type="term" value="P:homoserine metabolic process"/>
    <property type="evidence" value="ECO:0007669"/>
    <property type="project" value="TreeGrafter"/>
</dbReference>
<dbReference type="Gene3D" id="3.40.50.1820">
    <property type="entry name" value="alpha/beta hydrolase"/>
    <property type="match status" value="1"/>
</dbReference>
<keyword evidence="2 4" id="KW-0808">Transferase</keyword>
<gene>
    <name evidence="5" type="ORF">L914_00562</name>
    <name evidence="4" type="ORF">L917_00541</name>
</gene>
<dbReference type="Proteomes" id="UP000054532">
    <property type="component" value="Unassembled WGS sequence"/>
</dbReference>
<feature type="domain" description="AB hydrolase-1" evidence="3">
    <location>
        <begin position="121"/>
        <end position="414"/>
    </location>
</feature>
<feature type="non-terminal residue" evidence="4">
    <location>
        <position position="1"/>
    </location>
</feature>
<evidence type="ECO:0000313" key="4">
    <source>
        <dbReference type="EMBL" id="ETM03206.1"/>
    </source>
</evidence>
<evidence type="ECO:0000256" key="1">
    <source>
        <dbReference type="ARBA" id="ARBA00006886"/>
    </source>
</evidence>
<dbReference type="PANTHER" id="PTHR32268">
    <property type="entry name" value="HOMOSERINE O-ACETYLTRANSFERASE"/>
    <property type="match status" value="1"/>
</dbReference>
<dbReference type="AlphaFoldDB" id="W2M2Z4"/>
<dbReference type="EMBL" id="KI690502">
    <property type="protein sequence ID" value="ETM56473.1"/>
    <property type="molecule type" value="Genomic_DNA"/>
</dbReference>
<dbReference type="InterPro" id="IPR029058">
    <property type="entry name" value="AB_hydrolase_fold"/>
</dbReference>
<dbReference type="EMBL" id="KI677277">
    <property type="protein sequence ID" value="ETM03206.1"/>
    <property type="molecule type" value="Genomic_DNA"/>
</dbReference>
<reference evidence="4" key="1">
    <citation type="submission" date="2013-11" db="EMBL/GenBank/DDBJ databases">
        <title>The Genome Sequence of Phytophthora parasitica CHvinca01.</title>
        <authorList>
            <consortium name="The Broad Institute Genomics Platform"/>
            <person name="Russ C."/>
            <person name="Tyler B."/>
            <person name="Panabieres F."/>
            <person name="Shan W."/>
            <person name="Tripathy S."/>
            <person name="Grunwald N."/>
            <person name="Machado M."/>
            <person name="Johnson C.S."/>
            <person name="Arredondo F."/>
            <person name="Hong C."/>
            <person name="Coffey M."/>
            <person name="Young S.K."/>
            <person name="Zeng Q."/>
            <person name="Gargeya S."/>
            <person name="Fitzgerald M."/>
            <person name="Abouelleil A."/>
            <person name="Alvarado L."/>
            <person name="Chapman S.B."/>
            <person name="Gainer-Dewar J."/>
            <person name="Goldberg J."/>
            <person name="Griggs A."/>
            <person name="Gujja S."/>
            <person name="Hansen M."/>
            <person name="Howarth C."/>
            <person name="Imamovic A."/>
            <person name="Ireland A."/>
            <person name="Larimer J."/>
            <person name="McCowan C."/>
            <person name="Murphy C."/>
            <person name="Pearson M."/>
            <person name="Poon T.W."/>
            <person name="Priest M."/>
            <person name="Roberts A."/>
            <person name="Saif S."/>
            <person name="Shea T."/>
            <person name="Sykes S."/>
            <person name="Wortman J."/>
            <person name="Nusbaum C."/>
            <person name="Birren B."/>
        </authorList>
    </citation>
    <scope>NUCLEOTIDE SEQUENCE [LARGE SCALE GENOMIC DNA]</scope>
    <source>
        <strain evidence="4">CHvinca01</strain>
    </source>
</reference>
<dbReference type="Pfam" id="PF00561">
    <property type="entry name" value="Abhydrolase_1"/>
    <property type="match status" value="1"/>
</dbReference>
<evidence type="ECO:0000313" key="5">
    <source>
        <dbReference type="EMBL" id="ETM56473.1"/>
    </source>
</evidence>